<dbReference type="GO" id="GO:0006508">
    <property type="term" value="P:proteolysis"/>
    <property type="evidence" value="ECO:0007669"/>
    <property type="project" value="UniProtKB-KW"/>
</dbReference>
<dbReference type="InterPro" id="IPR029058">
    <property type="entry name" value="AB_hydrolase_fold"/>
</dbReference>
<feature type="chain" id="PRO_5007951268" description="Carboxypeptidase" evidence="10">
    <location>
        <begin position="17"/>
        <end position="878"/>
    </location>
</feature>
<evidence type="ECO:0000256" key="3">
    <source>
        <dbReference type="ARBA" id="ARBA00022525"/>
    </source>
</evidence>
<keyword evidence="12" id="KW-1185">Reference proteome</keyword>
<dbReference type="EC" id="3.4.16.-" evidence="10"/>
<dbReference type="PRINTS" id="PR00724">
    <property type="entry name" value="CRBOXYPTASEC"/>
</dbReference>
<comment type="similarity">
    <text evidence="2 10">Belongs to the peptidase S10 family.</text>
</comment>
<organism evidence="11 12">
    <name type="scientific">Anopheles minimus</name>
    <dbReference type="NCBI Taxonomy" id="112268"/>
    <lineage>
        <taxon>Eukaryota</taxon>
        <taxon>Metazoa</taxon>
        <taxon>Ecdysozoa</taxon>
        <taxon>Arthropoda</taxon>
        <taxon>Hexapoda</taxon>
        <taxon>Insecta</taxon>
        <taxon>Pterygota</taxon>
        <taxon>Neoptera</taxon>
        <taxon>Endopterygota</taxon>
        <taxon>Diptera</taxon>
        <taxon>Nematocera</taxon>
        <taxon>Culicoidea</taxon>
        <taxon>Culicidae</taxon>
        <taxon>Anophelinae</taxon>
        <taxon>Anopheles</taxon>
    </lineage>
</organism>
<evidence type="ECO:0000256" key="2">
    <source>
        <dbReference type="ARBA" id="ARBA00009431"/>
    </source>
</evidence>
<dbReference type="SUPFAM" id="SSF53474">
    <property type="entry name" value="alpha/beta-Hydrolases"/>
    <property type="match status" value="2"/>
</dbReference>
<keyword evidence="4 10" id="KW-0121">Carboxypeptidase</keyword>
<evidence type="ECO:0000256" key="7">
    <source>
        <dbReference type="ARBA" id="ARBA00022801"/>
    </source>
</evidence>
<evidence type="ECO:0000313" key="12">
    <source>
        <dbReference type="Proteomes" id="UP000075920"/>
    </source>
</evidence>
<keyword evidence="6 10" id="KW-0732">Signal</keyword>
<evidence type="ECO:0000256" key="10">
    <source>
        <dbReference type="RuleBase" id="RU361156"/>
    </source>
</evidence>
<dbReference type="InterPro" id="IPR001563">
    <property type="entry name" value="Peptidase_S10"/>
</dbReference>
<evidence type="ECO:0000256" key="5">
    <source>
        <dbReference type="ARBA" id="ARBA00022670"/>
    </source>
</evidence>
<dbReference type="VEuPathDB" id="VectorBase:AMIN008989"/>
<comment type="subcellular location">
    <subcellularLocation>
        <location evidence="1">Secreted</location>
    </subcellularLocation>
</comment>
<protein>
    <recommendedName>
        <fullName evidence="10">Carboxypeptidase</fullName>
        <ecNumber evidence="10">3.4.16.-</ecNumber>
    </recommendedName>
</protein>
<accession>A0A182WF43</accession>
<dbReference type="EnsemblMetazoa" id="AMIN008989-RA">
    <property type="protein sequence ID" value="AMIN008989-PA"/>
    <property type="gene ID" value="AMIN008989"/>
</dbReference>
<dbReference type="AlphaFoldDB" id="A0A182WF43"/>
<proteinExistence type="inferred from homology"/>
<evidence type="ECO:0000256" key="8">
    <source>
        <dbReference type="ARBA" id="ARBA00023180"/>
    </source>
</evidence>
<keyword evidence="7 10" id="KW-0378">Hydrolase</keyword>
<dbReference type="FunFam" id="3.40.50.1820:FF:000075">
    <property type="entry name" value="Carboxypeptidase"/>
    <property type="match status" value="1"/>
</dbReference>
<comment type="function">
    <text evidence="9">May be involved in vascular wall and kidney homeostasis.</text>
</comment>
<dbReference type="PROSITE" id="PS00131">
    <property type="entry name" value="CARBOXYPEPT_SER_SER"/>
    <property type="match status" value="2"/>
</dbReference>
<evidence type="ECO:0000256" key="1">
    <source>
        <dbReference type="ARBA" id="ARBA00004613"/>
    </source>
</evidence>
<evidence type="ECO:0000256" key="4">
    <source>
        <dbReference type="ARBA" id="ARBA00022645"/>
    </source>
</evidence>
<dbReference type="PANTHER" id="PTHR11802:SF3">
    <property type="entry name" value="RETINOID-INDUCIBLE SERINE CARBOXYPEPTIDASE"/>
    <property type="match status" value="1"/>
</dbReference>
<name>A0A182WF43_9DIPT</name>
<keyword evidence="3" id="KW-0964">Secreted</keyword>
<dbReference type="Gene3D" id="3.40.50.1820">
    <property type="entry name" value="alpha/beta hydrolase"/>
    <property type="match status" value="2"/>
</dbReference>
<dbReference type="GO" id="GO:0004185">
    <property type="term" value="F:serine-type carboxypeptidase activity"/>
    <property type="evidence" value="ECO:0007669"/>
    <property type="project" value="UniProtKB-UniRule"/>
</dbReference>
<evidence type="ECO:0000256" key="6">
    <source>
        <dbReference type="ARBA" id="ARBA00022729"/>
    </source>
</evidence>
<reference evidence="11" key="2">
    <citation type="submission" date="2020-05" db="UniProtKB">
        <authorList>
            <consortium name="EnsemblMetazoa"/>
        </authorList>
    </citation>
    <scope>IDENTIFICATION</scope>
    <source>
        <strain evidence="11">MINIMUS1</strain>
    </source>
</reference>
<reference evidence="12" key="1">
    <citation type="submission" date="2013-03" db="EMBL/GenBank/DDBJ databases">
        <title>The Genome Sequence of Anopheles minimus MINIMUS1.</title>
        <authorList>
            <consortium name="The Broad Institute Genomics Platform"/>
            <person name="Neafsey D.E."/>
            <person name="Walton C."/>
            <person name="Walker B."/>
            <person name="Young S.K."/>
            <person name="Zeng Q."/>
            <person name="Gargeya S."/>
            <person name="Fitzgerald M."/>
            <person name="Haas B."/>
            <person name="Abouelleil A."/>
            <person name="Allen A.W."/>
            <person name="Alvarado L."/>
            <person name="Arachchi H.M."/>
            <person name="Berlin A.M."/>
            <person name="Chapman S.B."/>
            <person name="Gainer-Dewar J."/>
            <person name="Goldberg J."/>
            <person name="Griggs A."/>
            <person name="Gujja S."/>
            <person name="Hansen M."/>
            <person name="Howarth C."/>
            <person name="Imamovic A."/>
            <person name="Ireland A."/>
            <person name="Larimer J."/>
            <person name="McCowan C."/>
            <person name="Murphy C."/>
            <person name="Pearson M."/>
            <person name="Poon T.W."/>
            <person name="Priest M."/>
            <person name="Roberts A."/>
            <person name="Saif S."/>
            <person name="Shea T."/>
            <person name="Sisk P."/>
            <person name="Sykes S."/>
            <person name="Wortman J."/>
            <person name="Nusbaum C."/>
            <person name="Birren B."/>
        </authorList>
    </citation>
    <scope>NUCLEOTIDE SEQUENCE [LARGE SCALE GENOMIC DNA]</scope>
    <source>
        <strain evidence="12">MINIMUS1</strain>
    </source>
</reference>
<dbReference type="InterPro" id="IPR018202">
    <property type="entry name" value="Ser_caboxypep_ser_AS"/>
</dbReference>
<sequence length="878" mass="98707">MKLSIVLALAFALVGAVPREGFGPGMQDWGFAEVRPGAHMFWWLYYTTADVASHADRPLVIWLQGGPGASSMYGNFEELGPQTLELDERNHTWVRDYNVLFIDNPVGTGFSYVEDLSLLTKTNGEIADDLVELMKQFYTLQPEFRDTPLHIYAESYGGKMAPEFAYVLDKAIKNGEIECNLQSVGIVAPWVSPIDSVLSWAEFLLNMGFVDTKGYNAIQASAIETEHVLNQGDWQQATNLWGRTENVILRETHGIDFYNVLFKQDFAETRSQLEQFSRDMRSAIASRATRLATEDRDQMLEDLMRFEVAPALSLPAESVYGAQSGSVFNTLAGDFMKPAIDVVELLLNNTSLDVVIITGQLDLIVATPGNVQWIEKIQWSGRNDYLQSPRNAVGQHGVLEGYEKSYGKLAVYWALRAGHMVPADNPILMDYILQKHAPVFYVTDASNGFGPGKQIWGYSEVRPKAFIFWWLYRAHAQPDVSDHYAEKPLIIWLQGGPGASSSGYGNFEEIGPLDRMLKPRGNSWVKNYNVLFVDSPVGSGFSYAEDHSLLARNSTTVVQDLLAFLKHFYRTISETTTHDWQRNVPLYIASESYGGRIAVEFAYALSKEIRSNVMHCRLLGLFLGSAWLSPLDSIAVWPNYLYGLGYLDESGRERIERRVVAVSEKMAERRPGMALDGWHGLQQAIVQETGGINCYNVLKPTTKEIPSQENESDEVLEYGETLWWYSDTGPPQVVELHNSLERLMRGPVSHILGIEDKPPWGSQRTAVFDALSDDFLQSSTETVEALLNETTIELVLVSGQLDLITCLPGTLAWINRLFQKRTHRQPFTTVGVDDTIEGYRTAYTDRFTHYTILRAGHMVPSDNPSAMTHILREHIARI</sequence>
<keyword evidence="5 10" id="KW-0645">Protease</keyword>
<dbReference type="PANTHER" id="PTHR11802">
    <property type="entry name" value="SERINE PROTEASE FAMILY S10 SERINE CARBOXYPEPTIDASE"/>
    <property type="match status" value="1"/>
</dbReference>
<keyword evidence="8" id="KW-0325">Glycoprotein</keyword>
<dbReference type="STRING" id="112268.A0A182WF43"/>
<feature type="signal peptide" evidence="10">
    <location>
        <begin position="1"/>
        <end position="16"/>
    </location>
</feature>
<evidence type="ECO:0000256" key="9">
    <source>
        <dbReference type="ARBA" id="ARBA00055847"/>
    </source>
</evidence>
<dbReference type="Proteomes" id="UP000075920">
    <property type="component" value="Unassembled WGS sequence"/>
</dbReference>
<evidence type="ECO:0000313" key="11">
    <source>
        <dbReference type="EnsemblMetazoa" id="AMIN008989-PA"/>
    </source>
</evidence>
<dbReference type="Pfam" id="PF00450">
    <property type="entry name" value="Peptidase_S10"/>
    <property type="match status" value="2"/>
</dbReference>
<dbReference type="GO" id="GO:0005576">
    <property type="term" value="C:extracellular region"/>
    <property type="evidence" value="ECO:0007669"/>
    <property type="project" value="UniProtKB-SubCell"/>
</dbReference>